<dbReference type="PANTHER" id="PTHR47354">
    <property type="entry name" value="NADH OXIDOREDUCTASE HCR"/>
    <property type="match status" value="1"/>
</dbReference>
<gene>
    <name evidence="15" type="ORF">TALK_06365</name>
</gene>
<evidence type="ECO:0000256" key="13">
    <source>
        <dbReference type="SAM" id="Phobius"/>
    </source>
</evidence>
<dbReference type="InterPro" id="IPR013112">
    <property type="entry name" value="FAD-bd_8"/>
</dbReference>
<dbReference type="Pfam" id="PF08022">
    <property type="entry name" value="FAD_binding_8"/>
    <property type="match status" value="1"/>
</dbReference>
<dbReference type="GO" id="GO:0016491">
    <property type="term" value="F:oxidoreductase activity"/>
    <property type="evidence" value="ECO:0007669"/>
    <property type="project" value="UniProtKB-KW"/>
</dbReference>
<dbReference type="InterPro" id="IPR017938">
    <property type="entry name" value="Riboflavin_synthase-like_b-brl"/>
</dbReference>
<dbReference type="Gene3D" id="2.40.30.10">
    <property type="entry name" value="Translation factors"/>
    <property type="match status" value="1"/>
</dbReference>
<evidence type="ECO:0000256" key="11">
    <source>
        <dbReference type="ARBA" id="ARBA00023014"/>
    </source>
</evidence>
<keyword evidence="12 13" id="KW-0472">Membrane</keyword>
<feature type="transmembrane region" description="Helical" evidence="13">
    <location>
        <begin position="7"/>
        <end position="27"/>
    </location>
</feature>
<feature type="transmembrane region" description="Helical" evidence="13">
    <location>
        <begin position="170"/>
        <end position="188"/>
    </location>
</feature>
<dbReference type="AlphaFoldDB" id="A0A1Y2LE59"/>
<dbReference type="OrthoDB" id="9792185at2"/>
<comment type="cofactor">
    <cofactor evidence="1">
        <name>FAD</name>
        <dbReference type="ChEBI" id="CHEBI:57692"/>
    </cofactor>
</comment>
<keyword evidence="5" id="KW-0001">2Fe-2S</keyword>
<evidence type="ECO:0000256" key="2">
    <source>
        <dbReference type="ARBA" id="ARBA00004141"/>
    </source>
</evidence>
<dbReference type="GO" id="GO:0016020">
    <property type="term" value="C:membrane"/>
    <property type="evidence" value="ECO:0007669"/>
    <property type="project" value="UniProtKB-SubCell"/>
</dbReference>
<keyword evidence="7" id="KW-0274">FAD</keyword>
<dbReference type="RefSeq" id="WP_085616998.1">
    <property type="nucleotide sequence ID" value="NZ_CAXBPE010000018.1"/>
</dbReference>
<evidence type="ECO:0000256" key="3">
    <source>
        <dbReference type="ARBA" id="ARBA00022630"/>
    </source>
</evidence>
<evidence type="ECO:0000256" key="12">
    <source>
        <dbReference type="ARBA" id="ARBA00023136"/>
    </source>
</evidence>
<dbReference type="InterPro" id="IPR017927">
    <property type="entry name" value="FAD-bd_FR_type"/>
</dbReference>
<feature type="transmembrane region" description="Helical" evidence="13">
    <location>
        <begin position="80"/>
        <end position="98"/>
    </location>
</feature>
<dbReference type="PRINTS" id="PR00410">
    <property type="entry name" value="PHEHYDRXLASE"/>
</dbReference>
<keyword evidence="3" id="KW-0285">Flavoprotein</keyword>
<keyword evidence="10" id="KW-0408">Iron</keyword>
<evidence type="ECO:0000256" key="7">
    <source>
        <dbReference type="ARBA" id="ARBA00022827"/>
    </source>
</evidence>
<proteinExistence type="predicted"/>
<dbReference type="GO" id="GO:0051537">
    <property type="term" value="F:2 iron, 2 sulfur cluster binding"/>
    <property type="evidence" value="ECO:0007669"/>
    <property type="project" value="UniProtKB-KW"/>
</dbReference>
<feature type="transmembrane region" description="Helical" evidence="13">
    <location>
        <begin position="194"/>
        <end position="213"/>
    </location>
</feature>
<dbReference type="InterPro" id="IPR050415">
    <property type="entry name" value="MRET"/>
</dbReference>
<evidence type="ECO:0000256" key="6">
    <source>
        <dbReference type="ARBA" id="ARBA00022723"/>
    </source>
</evidence>
<evidence type="ECO:0000313" key="16">
    <source>
        <dbReference type="Proteomes" id="UP000193396"/>
    </source>
</evidence>
<keyword evidence="11" id="KW-0411">Iron-sulfur</keyword>
<dbReference type="GO" id="GO:0050660">
    <property type="term" value="F:flavin adenine dinucleotide binding"/>
    <property type="evidence" value="ECO:0007669"/>
    <property type="project" value="TreeGrafter"/>
</dbReference>
<dbReference type="SUPFAM" id="SSF63380">
    <property type="entry name" value="Riboflavin synthase domain-like"/>
    <property type="match status" value="1"/>
</dbReference>
<feature type="transmembrane region" description="Helical" evidence="13">
    <location>
        <begin position="141"/>
        <end position="158"/>
    </location>
</feature>
<name>A0A1Y2LE59_9PROT</name>
<evidence type="ECO:0000256" key="1">
    <source>
        <dbReference type="ARBA" id="ARBA00001974"/>
    </source>
</evidence>
<organism evidence="15 16">
    <name type="scientific">Thalassospira alkalitolerans</name>
    <dbReference type="NCBI Taxonomy" id="1293890"/>
    <lineage>
        <taxon>Bacteria</taxon>
        <taxon>Pseudomonadati</taxon>
        <taxon>Pseudomonadota</taxon>
        <taxon>Alphaproteobacteria</taxon>
        <taxon>Rhodospirillales</taxon>
        <taxon>Thalassospiraceae</taxon>
        <taxon>Thalassospira</taxon>
    </lineage>
</organism>
<keyword evidence="9" id="KW-0560">Oxidoreductase</keyword>
<comment type="caution">
    <text evidence="15">The sequence shown here is derived from an EMBL/GenBank/DDBJ whole genome shotgun (WGS) entry which is preliminary data.</text>
</comment>
<accession>A0A1Y2LE59</accession>
<reference evidence="15 16" key="1">
    <citation type="submission" date="2014-03" db="EMBL/GenBank/DDBJ databases">
        <title>The draft genome sequence of Thalassospira alkalitolerans JCM 18968.</title>
        <authorList>
            <person name="Lai Q."/>
            <person name="Shao Z."/>
        </authorList>
    </citation>
    <scope>NUCLEOTIDE SEQUENCE [LARGE SCALE GENOMIC DNA]</scope>
    <source>
        <strain evidence="15 16">JCM 18968</strain>
    </source>
</reference>
<evidence type="ECO:0000256" key="8">
    <source>
        <dbReference type="ARBA" id="ARBA00022989"/>
    </source>
</evidence>
<dbReference type="Pfam" id="PF01794">
    <property type="entry name" value="Ferric_reduct"/>
    <property type="match status" value="1"/>
</dbReference>
<keyword evidence="8 13" id="KW-1133">Transmembrane helix</keyword>
<protein>
    <submittedName>
        <fullName evidence="15">Iron reductase</fullName>
    </submittedName>
</protein>
<evidence type="ECO:0000313" key="15">
    <source>
        <dbReference type="EMBL" id="OSQ49195.1"/>
    </source>
</evidence>
<keyword evidence="16" id="KW-1185">Reference proteome</keyword>
<dbReference type="GO" id="GO:0046872">
    <property type="term" value="F:metal ion binding"/>
    <property type="evidence" value="ECO:0007669"/>
    <property type="project" value="UniProtKB-KW"/>
</dbReference>
<feature type="transmembrane region" description="Helical" evidence="13">
    <location>
        <begin position="39"/>
        <end position="59"/>
    </location>
</feature>
<sequence length="444" mass="49553">MKNIKITYVGFIAILTGLWFWTNPDIFQVESFIGLRNFIVQYLGTISIGIMSLIMLLATRPVWLERPLGGLDKIYRLHKWLGITVLVTSTMHWLWSVGPKWASGLGLIAGKRGPRPDHSDFGVIQAAFASQRGFAENLGEWAFYGAALLMVLALVKWFPYHWFAKTHTILAGLYLVLVFHGLMLFDFASWSQPIGYLMAAMLLVGTVSAVIVLTGKIGKNRQATGKIEALEYLPQMKSLEIVIRPDDHWTGHKAGQFAFVTFPGNDGAHPFTISSAWQRDTPQLTLISKALGDYTQTLPKALKEGDPVRLEGPYGTFTFDEGRPRQIWISGGIGLTPFLARLEQLGQNPTEQQIDFYQAAPVCDETLMVRLEALARKAGVKLHVWRDGRDGFLSGEKLRQDVPDWKSASVWFCGPSGFGDAVKRDLIGAGLPAHAYHQELFSFR</sequence>
<dbReference type="Proteomes" id="UP000193396">
    <property type="component" value="Unassembled WGS sequence"/>
</dbReference>
<keyword evidence="6" id="KW-0479">Metal-binding</keyword>
<dbReference type="SUPFAM" id="SSF52343">
    <property type="entry name" value="Ferredoxin reductase-like, C-terminal NADP-linked domain"/>
    <property type="match status" value="1"/>
</dbReference>
<evidence type="ECO:0000259" key="14">
    <source>
        <dbReference type="PROSITE" id="PS51384"/>
    </source>
</evidence>
<comment type="subcellular location">
    <subcellularLocation>
        <location evidence="2">Membrane</location>
        <topology evidence="2">Multi-pass membrane protein</topology>
    </subcellularLocation>
</comment>
<dbReference type="InterPro" id="IPR013130">
    <property type="entry name" value="Fe3_Rdtase_TM_dom"/>
</dbReference>
<evidence type="ECO:0000256" key="5">
    <source>
        <dbReference type="ARBA" id="ARBA00022714"/>
    </source>
</evidence>
<keyword evidence="4 13" id="KW-0812">Transmembrane</keyword>
<dbReference type="STRING" id="1293890.TALK_06365"/>
<evidence type="ECO:0000256" key="9">
    <source>
        <dbReference type="ARBA" id="ARBA00023002"/>
    </source>
</evidence>
<dbReference type="PANTHER" id="PTHR47354:SF8">
    <property type="entry name" value="1,2-PHENYLACETYL-COA EPOXIDASE, SUBUNIT E"/>
    <property type="match status" value="1"/>
</dbReference>
<dbReference type="CDD" id="cd06198">
    <property type="entry name" value="FNR_like_3"/>
    <property type="match status" value="1"/>
</dbReference>
<dbReference type="EMBL" id="JFKB01000003">
    <property type="protein sequence ID" value="OSQ49195.1"/>
    <property type="molecule type" value="Genomic_DNA"/>
</dbReference>
<feature type="domain" description="FAD-binding FR-type" evidence="14">
    <location>
        <begin position="220"/>
        <end position="320"/>
    </location>
</feature>
<dbReference type="PROSITE" id="PS51384">
    <property type="entry name" value="FAD_FR"/>
    <property type="match status" value="1"/>
</dbReference>
<dbReference type="InterPro" id="IPR039261">
    <property type="entry name" value="FNR_nucleotide-bd"/>
</dbReference>
<dbReference type="Gene3D" id="3.40.50.80">
    <property type="entry name" value="Nucleotide-binding domain of ferredoxin-NADP reductase (FNR) module"/>
    <property type="match status" value="1"/>
</dbReference>
<evidence type="ECO:0000256" key="4">
    <source>
        <dbReference type="ARBA" id="ARBA00022692"/>
    </source>
</evidence>
<evidence type="ECO:0000256" key="10">
    <source>
        <dbReference type="ARBA" id="ARBA00023004"/>
    </source>
</evidence>